<dbReference type="Gene3D" id="3.40.50.1820">
    <property type="entry name" value="alpha/beta hydrolase"/>
    <property type="match status" value="1"/>
</dbReference>
<protein>
    <recommendedName>
        <fullName evidence="2">AB hydrolase-1 domain-containing protein</fullName>
    </recommendedName>
</protein>
<gene>
    <name evidence="1" type="ORF">OAUR00152_LOCUS29118</name>
</gene>
<evidence type="ECO:0008006" key="2">
    <source>
        <dbReference type="Google" id="ProtNLM"/>
    </source>
</evidence>
<reference evidence="1" key="1">
    <citation type="submission" date="2021-01" db="EMBL/GenBank/DDBJ databases">
        <authorList>
            <person name="Corre E."/>
            <person name="Pelletier E."/>
            <person name="Niang G."/>
            <person name="Scheremetjew M."/>
            <person name="Finn R."/>
            <person name="Kale V."/>
            <person name="Holt S."/>
            <person name="Cochrane G."/>
            <person name="Meng A."/>
            <person name="Brown T."/>
            <person name="Cohen L."/>
        </authorList>
    </citation>
    <scope>NUCLEOTIDE SEQUENCE</scope>
    <source>
        <strain evidence="1">Isolate 1302-5</strain>
    </source>
</reference>
<accession>A0A7S4JKJ3</accession>
<sequence length="313" mass="33654">MSAGKMTKNDEQNTFEDKIELRAIRDGSRTIAFSTAGDSDGDPVLYWYPGGGNRRLLLSYHKAAIEASLHLICVNRPGMGGTSLASGRSPADHTSTACEDAIAVLDFLGVGQVNLLFMCAGAPFALAFASRYPTRLSGQLVGIAPYVLPADCVATKALHRFGACHCPIWLSSHAASSVTSSMMGSFSSLPDSLIKSSMLSPLSPEEREVFDNQIGEEDFLLRAAWMFEETGSRTADFAVLMSRGEDLGFKYGKINGNLTVFNGENDKMVPIGAAEWLTQQIEPSSLIRLSGGSHEGALFLVHPDVKDALKILK</sequence>
<proteinExistence type="predicted"/>
<dbReference type="InterPro" id="IPR050471">
    <property type="entry name" value="AB_hydrolase"/>
</dbReference>
<dbReference type="InterPro" id="IPR029058">
    <property type="entry name" value="AB_hydrolase_fold"/>
</dbReference>
<organism evidence="1">
    <name type="scientific">Odontella aurita</name>
    <dbReference type="NCBI Taxonomy" id="265563"/>
    <lineage>
        <taxon>Eukaryota</taxon>
        <taxon>Sar</taxon>
        <taxon>Stramenopiles</taxon>
        <taxon>Ochrophyta</taxon>
        <taxon>Bacillariophyta</taxon>
        <taxon>Mediophyceae</taxon>
        <taxon>Biddulphiophycidae</taxon>
        <taxon>Eupodiscales</taxon>
        <taxon>Odontellaceae</taxon>
        <taxon>Odontella</taxon>
    </lineage>
</organism>
<dbReference type="SUPFAM" id="SSF53474">
    <property type="entry name" value="alpha/beta-Hydrolases"/>
    <property type="match status" value="1"/>
</dbReference>
<dbReference type="PANTHER" id="PTHR43433">
    <property type="entry name" value="HYDROLASE, ALPHA/BETA FOLD FAMILY PROTEIN"/>
    <property type="match status" value="1"/>
</dbReference>
<dbReference type="EMBL" id="HBKQ01042246">
    <property type="protein sequence ID" value="CAE2266404.1"/>
    <property type="molecule type" value="Transcribed_RNA"/>
</dbReference>
<name>A0A7S4JKJ3_9STRA</name>
<dbReference type="PANTHER" id="PTHR43433:SF10">
    <property type="entry name" value="AB HYDROLASE-1 DOMAIN-CONTAINING PROTEIN"/>
    <property type="match status" value="1"/>
</dbReference>
<dbReference type="AlphaFoldDB" id="A0A7S4JKJ3"/>
<evidence type="ECO:0000313" key="1">
    <source>
        <dbReference type="EMBL" id="CAE2266404.1"/>
    </source>
</evidence>